<dbReference type="InterPro" id="IPR038670">
    <property type="entry name" value="HslJ-like_sf"/>
</dbReference>
<dbReference type="InterPro" id="IPR039366">
    <property type="entry name" value="Pilotin"/>
</dbReference>
<dbReference type="InterPro" id="IPR053147">
    <property type="entry name" value="Hsp_HslJ-like"/>
</dbReference>
<dbReference type="AlphaFoldDB" id="A0A3T0E9Y6"/>
<dbReference type="EMBL" id="CP018911">
    <property type="protein sequence ID" value="AZU04154.1"/>
    <property type="molecule type" value="Genomic_DNA"/>
</dbReference>
<dbReference type="InterPro" id="IPR036328">
    <property type="entry name" value="MliC_sf"/>
</dbReference>
<dbReference type="SUPFAM" id="SSF141488">
    <property type="entry name" value="YdhA-like"/>
    <property type="match status" value="1"/>
</dbReference>
<dbReference type="Gene3D" id="2.40.128.270">
    <property type="match status" value="1"/>
</dbReference>
<proteinExistence type="predicted"/>
<name>A0A3T0E9Y6_9PROT</name>
<evidence type="ECO:0000259" key="2">
    <source>
        <dbReference type="Pfam" id="PF09864"/>
    </source>
</evidence>
<dbReference type="PANTHER" id="PTHR35535:SF2">
    <property type="entry name" value="DUF306 DOMAIN-CONTAINING PROTEIN"/>
    <property type="match status" value="1"/>
</dbReference>
<evidence type="ECO:0000313" key="3">
    <source>
        <dbReference type="EMBL" id="AZU04154.1"/>
    </source>
</evidence>
<dbReference type="Pfam" id="PF03724">
    <property type="entry name" value="META"/>
    <property type="match status" value="1"/>
</dbReference>
<dbReference type="KEGG" id="gak:X907_1622"/>
<evidence type="ECO:0000259" key="1">
    <source>
        <dbReference type="Pfam" id="PF03724"/>
    </source>
</evidence>
<dbReference type="OrthoDB" id="9809132at2"/>
<dbReference type="InterPro" id="IPR018660">
    <property type="entry name" value="MliC"/>
</dbReference>
<dbReference type="InterPro" id="IPR005184">
    <property type="entry name" value="DUF306_Meta_HslJ"/>
</dbReference>
<protein>
    <submittedName>
        <fullName evidence="3">Uncharacterized protein</fullName>
    </submittedName>
</protein>
<organism evidence="3 4">
    <name type="scientific">Glycocaulis alkaliphilus</name>
    <dbReference type="NCBI Taxonomy" id="1434191"/>
    <lineage>
        <taxon>Bacteria</taxon>
        <taxon>Pseudomonadati</taxon>
        <taxon>Pseudomonadota</taxon>
        <taxon>Alphaproteobacteria</taxon>
        <taxon>Maricaulales</taxon>
        <taxon>Maricaulaceae</taxon>
        <taxon>Glycocaulis</taxon>
    </lineage>
</organism>
<evidence type="ECO:0000313" key="4">
    <source>
        <dbReference type="Proteomes" id="UP000286954"/>
    </source>
</evidence>
<keyword evidence="4" id="KW-1185">Reference proteome</keyword>
<accession>A0A3T0E9Y6</accession>
<feature type="domain" description="DUF306" evidence="1">
    <location>
        <begin position="363"/>
        <end position="459"/>
    </location>
</feature>
<dbReference type="PANTHER" id="PTHR35535">
    <property type="entry name" value="HEAT SHOCK PROTEIN HSLJ"/>
    <property type="match status" value="1"/>
</dbReference>
<reference evidence="3 4" key="1">
    <citation type="submission" date="2016-12" db="EMBL/GenBank/DDBJ databases">
        <title>The genome of dimorphic prosthecate Glycocaulis alkaliphilus 6b-8t, isolated from crude oil dictates its adaptability in petroleum environments.</title>
        <authorList>
            <person name="Wu X.-L."/>
            <person name="Geng S."/>
        </authorList>
    </citation>
    <scope>NUCLEOTIDE SEQUENCE [LARGE SCALE GENOMIC DNA]</scope>
    <source>
        <strain evidence="3 4">6B-8</strain>
    </source>
</reference>
<dbReference type="Pfam" id="PF09619">
    <property type="entry name" value="YscW"/>
    <property type="match status" value="1"/>
</dbReference>
<feature type="domain" description="C-type lysozyme inhibitor" evidence="2">
    <location>
        <begin position="171"/>
        <end position="235"/>
    </location>
</feature>
<dbReference type="Gene3D" id="2.40.128.200">
    <property type="match status" value="1"/>
</dbReference>
<dbReference type="Pfam" id="PF09864">
    <property type="entry name" value="MliC"/>
    <property type="match status" value="1"/>
</dbReference>
<sequence length="468" mass="49334">MLTQQGVSHLRLFVTPAYAFFPFATAALLLTAGCGQNGQAVQGDGTGSAAGTASVTFAVAYRERIALGDNAIVEAQLLAFEPGSDRPELVSEAREPFNGRQVPIDLTLTYDPEAVATDRELAVSGRILDPDSAQVWITPEDARFPAGNPAADLGVIMLVRSNHAASDDTAYMCDDGQSFSARYHAPDITLTMGDAAYILASVPAASGARFEAGSDEGPRAFWSRGEGALVRFETDGEWVQCQSSAYLPEESESDADQPEPEPAVYTARGNEPGWILRLAGGEAEYLGDYGETRLSGRVTGRAALDEETNVLTVSGDDGELFTIQITHTICQDSMAGLSYPDTVTITLGDVETYSGCGGDAESLLAGEVWRVTHVAGEEVPGPRAVTMEFDGQGRLSGQAPCNRYSASYQMTGEGIVLGQGVSTRMACAGDLMALETTFLGIIQGSLPASIDTDGVLSLGEGRIIAVRE</sequence>
<dbReference type="Proteomes" id="UP000286954">
    <property type="component" value="Chromosome"/>
</dbReference>
<gene>
    <name evidence="3" type="ORF">X907_1622</name>
</gene>